<evidence type="ECO:0000313" key="1">
    <source>
        <dbReference type="EMBL" id="RNA41835.1"/>
    </source>
</evidence>
<accession>A0A3M7T1K8</accession>
<sequence>MKSCKLSNPSIKSGILKNLIANRFIPGKTDFIFLQKSFTSRSTSTYLGVNLMALKIKSQQISFLSRFISYFKAFRQKD</sequence>
<organism evidence="1 2">
    <name type="scientific">Brachionus plicatilis</name>
    <name type="common">Marine rotifer</name>
    <name type="synonym">Brachionus muelleri</name>
    <dbReference type="NCBI Taxonomy" id="10195"/>
    <lineage>
        <taxon>Eukaryota</taxon>
        <taxon>Metazoa</taxon>
        <taxon>Spiralia</taxon>
        <taxon>Gnathifera</taxon>
        <taxon>Rotifera</taxon>
        <taxon>Eurotatoria</taxon>
        <taxon>Monogononta</taxon>
        <taxon>Pseudotrocha</taxon>
        <taxon>Ploima</taxon>
        <taxon>Brachionidae</taxon>
        <taxon>Brachionus</taxon>
    </lineage>
</organism>
<protein>
    <submittedName>
        <fullName evidence="1">Uncharacterized protein</fullName>
    </submittedName>
</protein>
<dbReference type="EMBL" id="REGN01000446">
    <property type="protein sequence ID" value="RNA41835.1"/>
    <property type="molecule type" value="Genomic_DNA"/>
</dbReference>
<gene>
    <name evidence="1" type="ORF">BpHYR1_040030</name>
</gene>
<dbReference type="Proteomes" id="UP000276133">
    <property type="component" value="Unassembled WGS sequence"/>
</dbReference>
<dbReference type="AlphaFoldDB" id="A0A3M7T1K8"/>
<keyword evidence="2" id="KW-1185">Reference proteome</keyword>
<name>A0A3M7T1K8_BRAPC</name>
<evidence type="ECO:0000313" key="2">
    <source>
        <dbReference type="Proteomes" id="UP000276133"/>
    </source>
</evidence>
<reference evidence="1 2" key="1">
    <citation type="journal article" date="2018" name="Sci. Rep.">
        <title>Genomic signatures of local adaptation to the degree of environmental predictability in rotifers.</title>
        <authorList>
            <person name="Franch-Gras L."/>
            <person name="Hahn C."/>
            <person name="Garcia-Roger E.M."/>
            <person name="Carmona M.J."/>
            <person name="Serra M."/>
            <person name="Gomez A."/>
        </authorList>
    </citation>
    <scope>NUCLEOTIDE SEQUENCE [LARGE SCALE GENOMIC DNA]</scope>
    <source>
        <strain evidence="1">HYR1</strain>
    </source>
</reference>
<comment type="caution">
    <text evidence="1">The sequence shown here is derived from an EMBL/GenBank/DDBJ whole genome shotgun (WGS) entry which is preliminary data.</text>
</comment>
<proteinExistence type="predicted"/>